<dbReference type="SUPFAM" id="SSF52151">
    <property type="entry name" value="FabD/lysophospholipase-like"/>
    <property type="match status" value="1"/>
</dbReference>
<feature type="region of interest" description="N-terminal hotdog fold" evidence="8">
    <location>
        <begin position="987"/>
        <end position="1116"/>
    </location>
</feature>
<dbReference type="InterPro" id="IPR013968">
    <property type="entry name" value="PKS_KR"/>
</dbReference>
<dbReference type="Gene3D" id="3.40.366.10">
    <property type="entry name" value="Malonyl-Coenzyme A Acyl Carrier Protein, domain 2"/>
    <property type="match status" value="1"/>
</dbReference>
<keyword evidence="1" id="KW-0596">Phosphopantetheine</keyword>
<feature type="domain" description="Carrier" evidence="10">
    <location>
        <begin position="2471"/>
        <end position="2548"/>
    </location>
</feature>
<dbReference type="InterPro" id="IPR020841">
    <property type="entry name" value="PKS_Beta-ketoAc_synthase_dom"/>
</dbReference>
<dbReference type="SMART" id="SM00822">
    <property type="entry name" value="PKS_KR"/>
    <property type="match status" value="1"/>
</dbReference>
<dbReference type="Pfam" id="PF08659">
    <property type="entry name" value="KR"/>
    <property type="match status" value="1"/>
</dbReference>
<dbReference type="SUPFAM" id="SSF47336">
    <property type="entry name" value="ACP-like"/>
    <property type="match status" value="1"/>
</dbReference>
<dbReference type="SMART" id="SM00829">
    <property type="entry name" value="PKS_ER"/>
    <property type="match status" value="1"/>
</dbReference>
<proteinExistence type="predicted"/>
<dbReference type="InterPro" id="IPR011032">
    <property type="entry name" value="GroES-like_sf"/>
</dbReference>
<dbReference type="PANTHER" id="PTHR43775">
    <property type="entry name" value="FATTY ACID SYNTHASE"/>
    <property type="match status" value="1"/>
</dbReference>
<dbReference type="InterPro" id="IPR036291">
    <property type="entry name" value="NAD(P)-bd_dom_sf"/>
</dbReference>
<dbReference type="InterPro" id="IPR032821">
    <property type="entry name" value="PKS_assoc"/>
</dbReference>
<dbReference type="InterPro" id="IPR009081">
    <property type="entry name" value="PP-bd_ACP"/>
</dbReference>
<keyword evidence="5" id="KW-0560">Oxidoreductase</keyword>
<dbReference type="SMART" id="SM00823">
    <property type="entry name" value="PKS_PP"/>
    <property type="match status" value="1"/>
</dbReference>
<dbReference type="InterPro" id="IPR020806">
    <property type="entry name" value="PKS_PP-bd"/>
</dbReference>
<dbReference type="Gene3D" id="1.10.1200.10">
    <property type="entry name" value="ACP-like"/>
    <property type="match status" value="1"/>
</dbReference>
<feature type="domain" description="Ketosynthase family 3 (KS3)" evidence="11">
    <location>
        <begin position="82"/>
        <end position="505"/>
    </location>
</feature>
<dbReference type="InterPro" id="IPR013154">
    <property type="entry name" value="ADH-like_N"/>
</dbReference>
<keyword evidence="4" id="KW-0521">NADP</keyword>
<dbReference type="InterPro" id="IPR020807">
    <property type="entry name" value="PKS_DH"/>
</dbReference>
<evidence type="ECO:0000256" key="1">
    <source>
        <dbReference type="ARBA" id="ARBA00022450"/>
    </source>
</evidence>
<keyword evidence="14" id="KW-1185">Reference proteome</keyword>
<dbReference type="Gene3D" id="3.40.50.150">
    <property type="entry name" value="Vaccinia Virus protein VP39"/>
    <property type="match status" value="1"/>
</dbReference>
<dbReference type="InterPro" id="IPR056501">
    <property type="entry name" value="NAD-bd_HRPKS_sdrA"/>
</dbReference>
<evidence type="ECO:0000256" key="6">
    <source>
        <dbReference type="ARBA" id="ARBA00023268"/>
    </source>
</evidence>
<feature type="domain" description="PKS/mFAS DH" evidence="12">
    <location>
        <begin position="987"/>
        <end position="1277"/>
    </location>
</feature>
<dbReference type="Proteomes" id="UP000829685">
    <property type="component" value="Unassembled WGS sequence"/>
</dbReference>
<protein>
    <recommendedName>
        <fullName evidence="15">Polyketide synthase</fullName>
    </recommendedName>
</protein>
<dbReference type="InterPro" id="IPR016036">
    <property type="entry name" value="Malonyl_transacylase_ACP-bd"/>
</dbReference>
<dbReference type="InterPro" id="IPR016035">
    <property type="entry name" value="Acyl_Trfase/lysoPLipase"/>
</dbReference>
<dbReference type="SMART" id="SM00825">
    <property type="entry name" value="PKS_KS"/>
    <property type="match status" value="1"/>
</dbReference>
<dbReference type="SUPFAM" id="SSF51735">
    <property type="entry name" value="NAD(P)-binding Rossmann-fold domains"/>
    <property type="match status" value="2"/>
</dbReference>
<dbReference type="Gene3D" id="3.90.180.10">
    <property type="entry name" value="Medium-chain alcohol dehydrogenases, catalytic domain"/>
    <property type="match status" value="1"/>
</dbReference>
<comment type="caution">
    <text evidence="13">The sequence shown here is derived from an EMBL/GenBank/DDBJ whole genome shotgun (WGS) entry which is preliminary data.</text>
</comment>
<evidence type="ECO:0000256" key="2">
    <source>
        <dbReference type="ARBA" id="ARBA00022553"/>
    </source>
</evidence>
<evidence type="ECO:0000259" key="11">
    <source>
        <dbReference type="PROSITE" id="PS52004"/>
    </source>
</evidence>
<dbReference type="CDD" id="cd05195">
    <property type="entry name" value="enoyl_red"/>
    <property type="match status" value="1"/>
</dbReference>
<accession>A0A9Q0AMZ6</accession>
<dbReference type="InterPro" id="IPR014031">
    <property type="entry name" value="Ketoacyl_synth_C"/>
</dbReference>
<evidence type="ECO:0000256" key="7">
    <source>
        <dbReference type="ARBA" id="ARBA00023315"/>
    </source>
</evidence>
<dbReference type="Gene3D" id="3.10.129.110">
    <property type="entry name" value="Polyketide synthase dehydratase"/>
    <property type="match status" value="1"/>
</dbReference>
<keyword evidence="6" id="KW-0511">Multifunctional enzyme</keyword>
<dbReference type="Pfam" id="PF00107">
    <property type="entry name" value="ADH_zinc_N"/>
    <property type="match status" value="1"/>
</dbReference>
<dbReference type="SUPFAM" id="SSF53335">
    <property type="entry name" value="S-adenosyl-L-methionine-dependent methyltransferases"/>
    <property type="match status" value="1"/>
</dbReference>
<dbReference type="SUPFAM" id="SSF53901">
    <property type="entry name" value="Thiolase-like"/>
    <property type="match status" value="1"/>
</dbReference>
<dbReference type="InterPro" id="IPR013149">
    <property type="entry name" value="ADH-like_C"/>
</dbReference>
<dbReference type="Gene3D" id="3.40.47.10">
    <property type="match status" value="1"/>
</dbReference>
<dbReference type="SUPFAM" id="SSF50129">
    <property type="entry name" value="GroES-like"/>
    <property type="match status" value="1"/>
</dbReference>
<evidence type="ECO:0000256" key="5">
    <source>
        <dbReference type="ARBA" id="ARBA00023002"/>
    </source>
</evidence>
<dbReference type="CDD" id="cd05274">
    <property type="entry name" value="KR_FAS_SDR_x"/>
    <property type="match status" value="1"/>
</dbReference>
<keyword evidence="3" id="KW-0808">Transferase</keyword>
<keyword evidence="7" id="KW-0012">Acyltransferase</keyword>
<dbReference type="InterPro" id="IPR042104">
    <property type="entry name" value="PKS_dehydratase_sf"/>
</dbReference>
<feature type="active site" description="Proton donor; for dehydratase activity" evidence="8">
    <location>
        <position position="1193"/>
    </location>
</feature>
<evidence type="ECO:0000313" key="14">
    <source>
        <dbReference type="Proteomes" id="UP000829685"/>
    </source>
</evidence>
<evidence type="ECO:0000256" key="4">
    <source>
        <dbReference type="ARBA" id="ARBA00022857"/>
    </source>
</evidence>
<dbReference type="SUPFAM" id="SSF55048">
    <property type="entry name" value="Probable ACP-binding domain of malonyl-CoA ACP transacylase"/>
    <property type="match status" value="1"/>
</dbReference>
<reference evidence="13" key="1">
    <citation type="submission" date="2021-03" db="EMBL/GenBank/DDBJ databases">
        <title>Revisited historic fungal species revealed as producer of novel bioactive compounds through whole genome sequencing and comparative genomics.</title>
        <authorList>
            <person name="Vignolle G.A."/>
            <person name="Hochenegger N."/>
            <person name="Mach R.L."/>
            <person name="Mach-Aigner A.R."/>
            <person name="Javad Rahimi M."/>
            <person name="Salim K.A."/>
            <person name="Chan C.M."/>
            <person name="Lim L.B.L."/>
            <person name="Cai F."/>
            <person name="Druzhinina I.S."/>
            <person name="U'Ren J.M."/>
            <person name="Derntl C."/>
        </authorList>
    </citation>
    <scope>NUCLEOTIDE SEQUENCE</scope>
    <source>
        <strain evidence="13">TUCIM 5799</strain>
    </source>
</reference>
<evidence type="ECO:0000259" key="10">
    <source>
        <dbReference type="PROSITE" id="PS50075"/>
    </source>
</evidence>
<dbReference type="Pfam" id="PF08242">
    <property type="entry name" value="Methyltransf_12"/>
    <property type="match status" value="1"/>
</dbReference>
<dbReference type="InterPro" id="IPR029063">
    <property type="entry name" value="SAM-dependent_MTases_sf"/>
</dbReference>
<dbReference type="InterPro" id="IPR049552">
    <property type="entry name" value="PKS_DH_N"/>
</dbReference>
<dbReference type="Pfam" id="PF00698">
    <property type="entry name" value="Acyl_transf_1"/>
    <property type="match status" value="1"/>
</dbReference>
<dbReference type="PROSITE" id="PS50075">
    <property type="entry name" value="CARRIER"/>
    <property type="match status" value="1"/>
</dbReference>
<dbReference type="InterPro" id="IPR050091">
    <property type="entry name" value="PKS_NRPS_Biosynth_Enz"/>
</dbReference>
<keyword evidence="2" id="KW-0597">Phosphoprotein</keyword>
<dbReference type="GO" id="GO:0004312">
    <property type="term" value="F:fatty acid synthase activity"/>
    <property type="evidence" value="ECO:0007669"/>
    <property type="project" value="TreeGrafter"/>
</dbReference>
<dbReference type="GO" id="GO:0044550">
    <property type="term" value="P:secondary metabolite biosynthetic process"/>
    <property type="evidence" value="ECO:0007669"/>
    <property type="project" value="TreeGrafter"/>
</dbReference>
<dbReference type="Pfam" id="PF14765">
    <property type="entry name" value="PS-DH"/>
    <property type="match status" value="1"/>
</dbReference>
<dbReference type="GO" id="GO:0016491">
    <property type="term" value="F:oxidoreductase activity"/>
    <property type="evidence" value="ECO:0007669"/>
    <property type="project" value="UniProtKB-KW"/>
</dbReference>
<dbReference type="InterPro" id="IPR014030">
    <property type="entry name" value="Ketoacyl_synth_N"/>
</dbReference>
<dbReference type="GO" id="GO:0006633">
    <property type="term" value="P:fatty acid biosynthetic process"/>
    <property type="evidence" value="ECO:0007669"/>
    <property type="project" value="TreeGrafter"/>
</dbReference>
<dbReference type="CDD" id="cd00833">
    <property type="entry name" value="PKS"/>
    <property type="match status" value="1"/>
</dbReference>
<feature type="region of interest" description="C-terminal hotdog fold" evidence="8">
    <location>
        <begin position="1128"/>
        <end position="1277"/>
    </location>
</feature>
<dbReference type="InterPro" id="IPR049900">
    <property type="entry name" value="PKS_mFAS_DH"/>
</dbReference>
<dbReference type="Pfam" id="PF21089">
    <property type="entry name" value="PKS_DH_N"/>
    <property type="match status" value="1"/>
</dbReference>
<sequence length="2556" mass="280635">MGKFRRSGNRLIKASPNLTLAGDNGEWRSDTVATLDGDARNEQGVANGGSEYSPRINEHVSADSGLGSNDTTGGECGLEGKFTPIAICGMACRLPGGITSPPELWDLLLSKSDARIRVPKTRYNVSAFHWPTKKPGHVISEYGYFLDDTVDLGALDTNVFPMPRSELEVLDPQQRLLFEVTKESLDDAGEVGWKGSNIGVYVGSFGNEWYDVIQKESQRYGTYHISHSYDFALSNRVSYELDLHGPSITIRTACSSSLVALSEACAAISRGDCPSAIVGGTSIIVAPSLSIDESNQGALSPDGSCKTFSSEANGYGRGEGIVTLYIKPLSDALRDGNPVRAVISGAATNCDGKTPGFTVPNPDAQEALIRHTYKVAGILESDIPKTGFFELHGTGTQRGDTIETSAVAKVFGATDFLHIGSVKPNLGHGEGASGLTAVLKAVLSLENQTIPPNIKCLPLNPNIPFDRYGFIIPQEATPWPKDREKRVSVNSFGIGGANAHVIIESPARFEQHATTMSKKTASGSHQLLVYSAQSIHSLTSMAERYTDFIENSQDTINIIDLAYTLANRREHLSVRSFTVRTRDSPGVTSPPQQSKGPTSVIMIFTGQGSQWPQMGRELLRTNAVFKRTIKSLDDQLQTLGLDSPDWKLEDELLKSSRSSRANEAEFAQPLCTALQIALVHMFDSIGIKPAAVVGHSSGEIAAAYAANALTAREAILIAFFRGLISKSQTRPGGMAAVGIGCKEVERFLVPGVVMACDNSPNSVTISGDTDKLQIVLDEIKRHLPAVLTAILKVEKAYHSHHMVELGDEYRDRMTNSGVVGTNPSIPFFSSVLGRPITSGGEPGASENDKFGPEYWKRNLESPVLFNAAVSSLLDSMLSTSDNMSFLEIGPHAALAGPLRQILGGRSNITKTPPSHVPSMTRRQNNSESFLAAVGKLWTLGVKVDFKALIPDGKCLPDLPRYPWNHQRSFWKESRTTREWRFREHSYHDLLGERIVESSGVEPAWRNLLHLENAPWIRDHKIRDDIVFPFAGYIAMAAEAARQVTGIQEAVELRHIVVSTALVVYDHAPTELVTTLRRHRLADSIDSHWWEFTVTSYNGHVWTKHCFGQVRAIEKFPIDDCHILGEDETPHKVNVRQWYDRVSRGGLRYGPHFQTMKELKTTTTGQRGTGITDMEINWPANETSQYHLHPVILDTYFQLAGAAAHHGFTHAYKQAVPSSADYIALSRSSADKFALCASCEFVADKFMGNGFGVAGPTSTPCLKISGAQFSALDSTEDDINNTGLINTARSEWVPHIDLTPFNVLVAPLRDNSTYFHTLEQLGQLAIELYRRRSLDLTTESSSTHIRRYVEWLRQQEYKSVEDVEDTALAARIDSVCASLNEGPAAPIASAISKLCTHTSSILSEKIGALEVLHKDESLGNFLRFLSRHNVSGFLRCLSNNKPGLRILEIGTGLGPTISNLEDMKLPDGQLLYSQYVYTERSTGLLHLAQSRFQQQENLEFSTLDISKDPVDQGFQNCHFDLIVGGEAIQWTRYIHQSLANVHKLLHSSGHLLFQQPRTGLSWAKFVQATLPSWWSGSADGRDNEPYIECSRWDEELKAAGFCGLAGAVPEAPDSCHFNTVMLAKPQQQHFEARKDRVTLLHDSNGHSGLKGFKNALEAQGFEISCCTLEDSLPSDQDIIALLDIAEPFFECVDESAFNDFKQLVFRANNSGSGILWVTKPVQAYCVDPRYSPVIGLARTLRVELDIDFSTCEVDDIASVDGAAAVVDVFRRFQARSMDTRPDFEYACTRDLIRVHRIFPSTLSESTEATQKRVEGAAIRIDRLGRLDSLNLVTRPMADLKGDEVEIEVHAVALNFRDVLEAMGSIECADPGRIAATEASGIIRKVGHNVTNFHVGDRVMAIGRGACSTLLVTTELLCAKVPDDLDFAHAASLPIVFVTAIYSLIEIGRLGQGQTILIHSGCGGVGLAAIQIAQMVGAEIYTTVGSDQKAQYLTDTFGIPRSRIFSSRSPSFLVDLMRETKGKGVDLALNSLSGDLLHATWRCIGKWGTMIEIGKIDLLGAGKLDMDVFLGNRSYTCFDLRQMIEERPLMVHRTLQSLMKYYEKCLIRPISLARVSPISNARDYQDALRYMQQGTHVGKIVMTMRCPDGTSALRDIPNALKPVAKLDPSASYLLVGGFGGLGRSVCIWMVQHGAQHLTLLSRTIGSDDSQERDFARVLGSMGCTIRLVRGSVTDAADVAGVINESPRPFKGVVHMAMVLRDQSFQRMSFDDWNTTIKPKITGTWNLHEQIGADLDFFILFSSLSGLLGQPGQANYAAANTFLDSFAQYRNSLGLPCTSLDIGAMEGVGYLSQNEALLNKMRGMGWHTVKEEQLLEALNAAMTPRGQREAQKIRQIDDLWLPVVERNKILIGISPDNSLDGADDGTRMQRDVRMAAFLNTRRRPTTDTANNNSGHLHRFMVEAKSNPRIFVTPETTAMFAREIGKKLCALLLKPEDEPNIGLGLTELGLDSLVAVELRAWCKRVFAVDISVLEMLAMGTLEALGKRIAEQLADMHGGLD</sequence>
<dbReference type="SMART" id="SM00826">
    <property type="entry name" value="PKS_DH"/>
    <property type="match status" value="1"/>
</dbReference>
<dbReference type="PROSITE" id="PS52019">
    <property type="entry name" value="PKS_MFAS_DH"/>
    <property type="match status" value="1"/>
</dbReference>
<dbReference type="GO" id="GO:1901336">
    <property type="term" value="P:lactone biosynthetic process"/>
    <property type="evidence" value="ECO:0007669"/>
    <property type="project" value="UniProtKB-ARBA"/>
</dbReference>
<evidence type="ECO:0008006" key="15">
    <source>
        <dbReference type="Google" id="ProtNLM"/>
    </source>
</evidence>
<dbReference type="GO" id="GO:0031177">
    <property type="term" value="F:phosphopantetheine binding"/>
    <property type="evidence" value="ECO:0007669"/>
    <property type="project" value="InterPro"/>
</dbReference>
<gene>
    <name evidence="13" type="ORF">JX265_007890</name>
</gene>
<dbReference type="Pfam" id="PF23114">
    <property type="entry name" value="NAD-bd_HRPKS_sdrA"/>
    <property type="match status" value="1"/>
</dbReference>
<dbReference type="Pfam" id="PF08240">
    <property type="entry name" value="ADH_N"/>
    <property type="match status" value="1"/>
</dbReference>
<evidence type="ECO:0000256" key="8">
    <source>
        <dbReference type="PROSITE-ProRule" id="PRU01363"/>
    </source>
</evidence>
<dbReference type="SMART" id="SM00827">
    <property type="entry name" value="PKS_AT"/>
    <property type="match status" value="1"/>
</dbReference>
<feature type="active site" description="Proton acceptor; for dehydratase activity" evidence="8">
    <location>
        <position position="1019"/>
    </location>
</feature>
<dbReference type="PROSITE" id="PS52004">
    <property type="entry name" value="KS3_2"/>
    <property type="match status" value="1"/>
</dbReference>
<dbReference type="EMBL" id="JAFIMR010000020">
    <property type="protein sequence ID" value="KAI1866589.1"/>
    <property type="molecule type" value="Genomic_DNA"/>
</dbReference>
<dbReference type="InterPro" id="IPR014043">
    <property type="entry name" value="Acyl_transferase_dom"/>
</dbReference>
<dbReference type="Pfam" id="PF00550">
    <property type="entry name" value="PP-binding"/>
    <property type="match status" value="1"/>
</dbReference>
<evidence type="ECO:0000313" key="13">
    <source>
        <dbReference type="EMBL" id="KAI1866589.1"/>
    </source>
</evidence>
<name>A0A9Q0AMZ6_9PEZI</name>
<dbReference type="InterPro" id="IPR001227">
    <property type="entry name" value="Ac_transferase_dom_sf"/>
</dbReference>
<feature type="region of interest" description="Disordered" evidence="9">
    <location>
        <begin position="38"/>
        <end position="70"/>
    </location>
</feature>
<dbReference type="InterPro" id="IPR057326">
    <property type="entry name" value="KR_dom"/>
</dbReference>
<dbReference type="Pfam" id="PF16197">
    <property type="entry name" value="KAsynt_C_assoc"/>
    <property type="match status" value="1"/>
</dbReference>
<evidence type="ECO:0000256" key="9">
    <source>
        <dbReference type="SAM" id="MobiDB-lite"/>
    </source>
</evidence>
<dbReference type="Pfam" id="PF02801">
    <property type="entry name" value="Ketoacyl-synt_C"/>
    <property type="match status" value="1"/>
</dbReference>
<dbReference type="InterPro" id="IPR036736">
    <property type="entry name" value="ACP-like_sf"/>
</dbReference>
<dbReference type="InterPro" id="IPR013217">
    <property type="entry name" value="Methyltransf_12"/>
</dbReference>
<organism evidence="13 14">
    <name type="scientific">Neoarthrinium moseri</name>
    <dbReference type="NCBI Taxonomy" id="1658444"/>
    <lineage>
        <taxon>Eukaryota</taxon>
        <taxon>Fungi</taxon>
        <taxon>Dikarya</taxon>
        <taxon>Ascomycota</taxon>
        <taxon>Pezizomycotina</taxon>
        <taxon>Sordariomycetes</taxon>
        <taxon>Xylariomycetidae</taxon>
        <taxon>Amphisphaeriales</taxon>
        <taxon>Apiosporaceae</taxon>
        <taxon>Neoarthrinium</taxon>
    </lineage>
</organism>
<dbReference type="FunFam" id="3.40.50.720:FF:000209">
    <property type="entry name" value="Polyketide synthase Pks12"/>
    <property type="match status" value="1"/>
</dbReference>
<evidence type="ECO:0000259" key="12">
    <source>
        <dbReference type="PROSITE" id="PS52019"/>
    </source>
</evidence>
<dbReference type="Gene3D" id="3.40.50.720">
    <property type="entry name" value="NAD(P)-binding Rossmann-like Domain"/>
    <property type="match status" value="1"/>
</dbReference>
<dbReference type="InterPro" id="IPR049551">
    <property type="entry name" value="PKS_DH_C"/>
</dbReference>
<dbReference type="Pfam" id="PF00109">
    <property type="entry name" value="ketoacyl-synt"/>
    <property type="match status" value="1"/>
</dbReference>
<dbReference type="InterPro" id="IPR016039">
    <property type="entry name" value="Thiolase-like"/>
</dbReference>
<dbReference type="InterPro" id="IPR020843">
    <property type="entry name" value="ER"/>
</dbReference>
<dbReference type="PANTHER" id="PTHR43775:SF28">
    <property type="entry name" value="SYNTHASE, PUTATIVE-RELATED"/>
    <property type="match status" value="1"/>
</dbReference>
<evidence type="ECO:0000256" key="3">
    <source>
        <dbReference type="ARBA" id="ARBA00022679"/>
    </source>
</evidence>